<dbReference type="Proteomes" id="UP000828941">
    <property type="component" value="Chromosome 4"/>
</dbReference>
<evidence type="ECO:0000313" key="2">
    <source>
        <dbReference type="Proteomes" id="UP000828941"/>
    </source>
</evidence>
<evidence type="ECO:0000313" key="1">
    <source>
        <dbReference type="EMBL" id="KAI4348114.1"/>
    </source>
</evidence>
<organism evidence="1 2">
    <name type="scientific">Bauhinia variegata</name>
    <name type="common">Purple orchid tree</name>
    <name type="synonym">Phanera variegata</name>
    <dbReference type="NCBI Taxonomy" id="167791"/>
    <lineage>
        <taxon>Eukaryota</taxon>
        <taxon>Viridiplantae</taxon>
        <taxon>Streptophyta</taxon>
        <taxon>Embryophyta</taxon>
        <taxon>Tracheophyta</taxon>
        <taxon>Spermatophyta</taxon>
        <taxon>Magnoliopsida</taxon>
        <taxon>eudicotyledons</taxon>
        <taxon>Gunneridae</taxon>
        <taxon>Pentapetalae</taxon>
        <taxon>rosids</taxon>
        <taxon>fabids</taxon>
        <taxon>Fabales</taxon>
        <taxon>Fabaceae</taxon>
        <taxon>Cercidoideae</taxon>
        <taxon>Cercideae</taxon>
        <taxon>Bauhiniinae</taxon>
        <taxon>Bauhinia</taxon>
    </lineage>
</organism>
<proteinExistence type="predicted"/>
<name>A0ACB9PJI4_BAUVA</name>
<dbReference type="EMBL" id="CM039429">
    <property type="protein sequence ID" value="KAI4348114.1"/>
    <property type="molecule type" value="Genomic_DNA"/>
</dbReference>
<reference evidence="1 2" key="1">
    <citation type="journal article" date="2022" name="DNA Res.">
        <title>Chromosomal-level genome assembly of the orchid tree Bauhinia variegata (Leguminosae; Cercidoideae) supports the allotetraploid origin hypothesis of Bauhinia.</title>
        <authorList>
            <person name="Zhong Y."/>
            <person name="Chen Y."/>
            <person name="Zheng D."/>
            <person name="Pang J."/>
            <person name="Liu Y."/>
            <person name="Luo S."/>
            <person name="Meng S."/>
            <person name="Qian L."/>
            <person name="Wei D."/>
            <person name="Dai S."/>
            <person name="Zhou R."/>
        </authorList>
    </citation>
    <scope>NUCLEOTIDE SEQUENCE [LARGE SCALE GENOMIC DNA]</scope>
    <source>
        <strain evidence="1">BV-YZ2020</strain>
    </source>
</reference>
<comment type="caution">
    <text evidence="1">The sequence shown here is derived from an EMBL/GenBank/DDBJ whole genome shotgun (WGS) entry which is preliminary data.</text>
</comment>
<sequence>MAVSSASLSWISSCLSNKLNLAHSNDSPRIAASSSCNTIFCSSETASSEESHCQRRPLLLGLGTLAATLPTASSLFAEEIPKNYRAFVDSEDGYSYVYPSDWKDFDFRAHDSAFKDRNLQLQNVRVRFIPTEKKDIHDLGPMEEVISNLVRHVYAAPNQLATINYMQERTVDGKNYYTFEYVLTSPNYSSASFATIAIGNGRYYTLVVAANERRWKRVRDQLKVVADSFKLLDI</sequence>
<protein>
    <submittedName>
        <fullName evidence="1">Uncharacterized protein</fullName>
    </submittedName>
</protein>
<keyword evidence="2" id="KW-1185">Reference proteome</keyword>
<gene>
    <name evidence="1" type="ORF">L6164_008875</name>
</gene>
<accession>A0ACB9PJI4</accession>